<evidence type="ECO:0000313" key="2">
    <source>
        <dbReference type="Proteomes" id="UP001230156"/>
    </source>
</evidence>
<name>A0ABU0YNX2_9PROT</name>
<reference evidence="2" key="1">
    <citation type="submission" date="2023-08" db="EMBL/GenBank/DDBJ databases">
        <title>Rhodospirillaceae gen. nov., a novel taxon isolated from the Yangtze River Yuezi River estuary sludge.</title>
        <authorList>
            <person name="Ruan L."/>
        </authorList>
    </citation>
    <scope>NUCLEOTIDE SEQUENCE [LARGE SCALE GENOMIC DNA]</scope>
    <source>
        <strain evidence="2">R-7</strain>
    </source>
</reference>
<dbReference type="PROSITE" id="PS51257">
    <property type="entry name" value="PROKAR_LIPOPROTEIN"/>
    <property type="match status" value="1"/>
</dbReference>
<comment type="caution">
    <text evidence="1">The sequence shown here is derived from an EMBL/GenBank/DDBJ whole genome shotgun (WGS) entry which is preliminary data.</text>
</comment>
<dbReference type="RefSeq" id="WP_379957383.1">
    <property type="nucleotide sequence ID" value="NZ_JAUYVI010000005.1"/>
</dbReference>
<dbReference type="EMBL" id="JAUYVI010000005">
    <property type="protein sequence ID" value="MDQ7249423.1"/>
    <property type="molecule type" value="Genomic_DNA"/>
</dbReference>
<evidence type="ECO:0000313" key="1">
    <source>
        <dbReference type="EMBL" id="MDQ7249423.1"/>
    </source>
</evidence>
<organism evidence="1 2">
    <name type="scientific">Dongia sedimenti</name>
    <dbReference type="NCBI Taxonomy" id="3064282"/>
    <lineage>
        <taxon>Bacteria</taxon>
        <taxon>Pseudomonadati</taxon>
        <taxon>Pseudomonadota</taxon>
        <taxon>Alphaproteobacteria</taxon>
        <taxon>Rhodospirillales</taxon>
        <taxon>Dongiaceae</taxon>
        <taxon>Dongia</taxon>
    </lineage>
</organism>
<gene>
    <name evidence="1" type="ORF">Q8A70_17175</name>
</gene>
<dbReference type="Proteomes" id="UP001230156">
    <property type="component" value="Unassembled WGS sequence"/>
</dbReference>
<sequence>MLTLEHRIGNRVGRKFWRGMAIAAFAGLLLAGCGDSGAERQKEASEIAKGIEDYLALIETPSQPIRIRHDKVTVTPTEDGKSFLVAITGIRYGTDTKAQATFGEIDYRMTPDGADQYQVSDLKTPNEISVTSADGKPEATVKFETTAFTGTWSKTLQNFLKFDWQAKDIAVASASDPREAFTIASASISGDGKENGKGLLDQVSKITLNGLAGTDPMDGTTVKLDQLVGNVTVEKLDFPAYRQMMAKINAFSAKYAPQAAVGTEAPPPPKISDEDRKAMADLVRGFPKLMSAYGYDFSAEGLTVTDAQGGVQVHLSQGGLAFGLKGIDTDKAEMNLGIRHDGLTVNDPMFQDPMAKAVLPKSGNLSLVATDLPVPSLLEGVAQALPELTSADPQVAQGGQFMMMGALMSALSQSTIKLRIDPSAIETEKAKLSADGELRLAMETPQKAVGVVNFALLGLDDLIALAGGMGQQSPDAMQAMGVLRMLQGLAQRETGADGKPVDKFKLDLTETGAVLVNGKPLDGIAP</sequence>
<accession>A0ABU0YNX2</accession>
<proteinExistence type="predicted"/>
<protein>
    <recommendedName>
        <fullName evidence="3">DUF2125 domain-containing protein</fullName>
    </recommendedName>
</protein>
<evidence type="ECO:0008006" key="3">
    <source>
        <dbReference type="Google" id="ProtNLM"/>
    </source>
</evidence>
<keyword evidence="2" id="KW-1185">Reference proteome</keyword>